<reference evidence="6" key="1">
    <citation type="submission" date="2015-02" db="EMBL/GenBank/DDBJ databases">
        <title>A transcriptome of Wollemia nobilis - a relic of Gondwana.</title>
        <authorList>
            <person name="Chia J.Y."/>
            <person name="Leong Y.S."/>
            <person name="Abdul Karim S."/>
            <person name="Wan Azmi N."/>
            <person name="Hercus R."/>
            <person name="Croft L."/>
        </authorList>
    </citation>
    <scope>NUCLEOTIDE SEQUENCE</scope>
    <source>
        <strain evidence="6">MaeBrown</strain>
        <tissue evidence="6">Leaf</tissue>
    </source>
</reference>
<evidence type="ECO:0000256" key="2">
    <source>
        <dbReference type="ARBA" id="ARBA00022723"/>
    </source>
</evidence>
<sequence length="247" mass="26507">MLGKRPRGLQRTTSTSHVTEMAAKERSRPPAVKVPPLPSPRHGYFLEPDIFAHYKSPETASPPRSPLSGLQCLLTSYFRKLAEPGQPKSSSVSVGLSIIIENCCGKDGSQSLNSKNIPSPSSPSCKSKPQILNKFMLVAAGFKSPGGKCNPTSGAVYNNGAVPSPLPAIDFLDACYLCKRPLGPGLDIYMYRGDRAFCSEECRWQQILTDESSEKCASAALKPVTAPSSRRSGGHRTRAPRGMATVA</sequence>
<dbReference type="InterPro" id="IPR044604">
    <property type="entry name" value="FLZ12/13/14"/>
</dbReference>
<dbReference type="EMBL" id="GCHU01029474">
    <property type="protein sequence ID" value="JAG85240.1"/>
    <property type="molecule type" value="Transcribed_RNA"/>
</dbReference>
<feature type="domain" description="FLZ-type" evidence="5">
    <location>
        <begin position="170"/>
        <end position="214"/>
    </location>
</feature>
<dbReference type="PROSITE" id="PS51795">
    <property type="entry name" value="ZF_FLZ"/>
    <property type="match status" value="1"/>
</dbReference>
<evidence type="ECO:0000259" key="5">
    <source>
        <dbReference type="PROSITE" id="PS51795"/>
    </source>
</evidence>
<evidence type="ECO:0000256" key="4">
    <source>
        <dbReference type="SAM" id="MobiDB-lite"/>
    </source>
</evidence>
<dbReference type="PANTHER" id="PTHR47208:SF1">
    <property type="entry name" value="OS02G0174800 PROTEIN"/>
    <property type="match status" value="1"/>
</dbReference>
<organism evidence="6">
    <name type="scientific">Wollemia nobilis</name>
    <dbReference type="NCBI Taxonomy" id="56998"/>
    <lineage>
        <taxon>Eukaryota</taxon>
        <taxon>Viridiplantae</taxon>
        <taxon>Streptophyta</taxon>
        <taxon>Embryophyta</taxon>
        <taxon>Tracheophyta</taxon>
        <taxon>Spermatophyta</taxon>
        <taxon>Pinopsida</taxon>
        <taxon>Pinidae</taxon>
        <taxon>Conifers II</taxon>
        <taxon>Araucariales</taxon>
        <taxon>Araucariaceae</taxon>
        <taxon>Wollemia</taxon>
    </lineage>
</organism>
<comment type="similarity">
    <text evidence="1">Belongs to the FLZ family.</text>
</comment>
<dbReference type="InterPro" id="IPR007650">
    <property type="entry name" value="Zf-FLZ_dom"/>
</dbReference>
<dbReference type="PANTHER" id="PTHR47208">
    <property type="entry name" value="OS02G0174800 PROTEIN"/>
    <property type="match status" value="1"/>
</dbReference>
<evidence type="ECO:0000256" key="1">
    <source>
        <dbReference type="ARBA" id="ARBA00009374"/>
    </source>
</evidence>
<protein>
    <submittedName>
        <fullName evidence="6">TSA: Wollemia nobilis Ref_Wollemi_Transcript_29694_1167 transcribed RNA sequence</fullName>
    </submittedName>
</protein>
<evidence type="ECO:0000256" key="3">
    <source>
        <dbReference type="PROSITE-ProRule" id="PRU01131"/>
    </source>
</evidence>
<keyword evidence="2" id="KW-0479">Metal-binding</keyword>
<name>A0A0C9QKX4_9CONI</name>
<feature type="zinc finger region" description="FLZ-type" evidence="3">
    <location>
        <begin position="170"/>
        <end position="214"/>
    </location>
</feature>
<feature type="region of interest" description="Disordered" evidence="4">
    <location>
        <begin position="1"/>
        <end position="37"/>
    </location>
</feature>
<proteinExistence type="inferred from homology"/>
<accession>A0A0C9QKX4</accession>
<evidence type="ECO:0000313" key="6">
    <source>
        <dbReference type="EMBL" id="JAG85240.1"/>
    </source>
</evidence>
<dbReference type="Pfam" id="PF04570">
    <property type="entry name" value="zf-FLZ"/>
    <property type="match status" value="1"/>
</dbReference>
<dbReference type="AlphaFoldDB" id="A0A0C9QKX4"/>
<feature type="region of interest" description="Disordered" evidence="4">
    <location>
        <begin position="223"/>
        <end position="247"/>
    </location>
</feature>
<dbReference type="GO" id="GO:0046872">
    <property type="term" value="F:metal ion binding"/>
    <property type="evidence" value="ECO:0007669"/>
    <property type="project" value="UniProtKB-KW"/>
</dbReference>